<comment type="caution">
    <text evidence="1">The sequence shown here is derived from an EMBL/GenBank/DDBJ whole genome shotgun (WGS) entry which is preliminary data.</text>
</comment>
<dbReference type="Proteomes" id="UP001444661">
    <property type="component" value="Unassembled WGS sequence"/>
</dbReference>
<sequence length="127" mass="14384">METYSWIAIEDQDTIRGVLCLARDVGKLIYTFSVLVERMPQASGSRCLRTVRKPQTLARFKDSRRLFYTGFGPWSEFHLMTKAMEGLGVDRKGPTLKIDDLGPSMRREVLACILEDMDNGHGTTTPI</sequence>
<proteinExistence type="predicted"/>
<protein>
    <submittedName>
        <fullName evidence="1">Uncharacterized protein</fullName>
    </submittedName>
</protein>
<keyword evidence="2" id="KW-1185">Reference proteome</keyword>
<accession>A0ABR1UA86</accession>
<organism evidence="1 2">
    <name type="scientific">Apiospora rasikravindrae</name>
    <dbReference type="NCBI Taxonomy" id="990691"/>
    <lineage>
        <taxon>Eukaryota</taxon>
        <taxon>Fungi</taxon>
        <taxon>Dikarya</taxon>
        <taxon>Ascomycota</taxon>
        <taxon>Pezizomycotina</taxon>
        <taxon>Sordariomycetes</taxon>
        <taxon>Xylariomycetidae</taxon>
        <taxon>Amphisphaeriales</taxon>
        <taxon>Apiosporaceae</taxon>
        <taxon>Apiospora</taxon>
    </lineage>
</organism>
<name>A0ABR1UA86_9PEZI</name>
<reference evidence="1 2" key="1">
    <citation type="submission" date="2023-01" db="EMBL/GenBank/DDBJ databases">
        <title>Analysis of 21 Apiospora genomes using comparative genomics revels a genus with tremendous synthesis potential of carbohydrate active enzymes and secondary metabolites.</title>
        <authorList>
            <person name="Sorensen T."/>
        </authorList>
    </citation>
    <scope>NUCLEOTIDE SEQUENCE [LARGE SCALE GENOMIC DNA]</scope>
    <source>
        <strain evidence="1 2">CBS 33761</strain>
    </source>
</reference>
<evidence type="ECO:0000313" key="1">
    <source>
        <dbReference type="EMBL" id="KAK8055785.1"/>
    </source>
</evidence>
<dbReference type="EMBL" id="JAQQWK010000001">
    <property type="protein sequence ID" value="KAK8055785.1"/>
    <property type="molecule type" value="Genomic_DNA"/>
</dbReference>
<evidence type="ECO:0000313" key="2">
    <source>
        <dbReference type="Proteomes" id="UP001444661"/>
    </source>
</evidence>
<gene>
    <name evidence="1" type="ORF">PG993_001012</name>
</gene>